<feature type="signal peptide" evidence="1">
    <location>
        <begin position="1"/>
        <end position="21"/>
    </location>
</feature>
<dbReference type="InterPro" id="IPR001466">
    <property type="entry name" value="Beta-lactam-related"/>
</dbReference>
<dbReference type="PANTHER" id="PTHR46825:SF9">
    <property type="entry name" value="BETA-LACTAMASE-RELATED DOMAIN-CONTAINING PROTEIN"/>
    <property type="match status" value="1"/>
</dbReference>
<dbReference type="Proteomes" id="UP000480178">
    <property type="component" value="Chromosome"/>
</dbReference>
<dbReference type="InterPro" id="IPR012338">
    <property type="entry name" value="Beta-lactam/transpept-like"/>
</dbReference>
<dbReference type="SUPFAM" id="SSF56601">
    <property type="entry name" value="beta-lactamase/transpeptidase-like"/>
    <property type="match status" value="1"/>
</dbReference>
<keyword evidence="4" id="KW-1185">Reference proteome</keyword>
<dbReference type="PANTHER" id="PTHR46825">
    <property type="entry name" value="D-ALANYL-D-ALANINE-CARBOXYPEPTIDASE/ENDOPEPTIDASE AMPH"/>
    <property type="match status" value="1"/>
</dbReference>
<dbReference type="EMBL" id="CP048222">
    <property type="protein sequence ID" value="QHT65713.1"/>
    <property type="molecule type" value="Genomic_DNA"/>
</dbReference>
<evidence type="ECO:0000313" key="4">
    <source>
        <dbReference type="Proteomes" id="UP000480178"/>
    </source>
</evidence>
<dbReference type="Pfam" id="PF00144">
    <property type="entry name" value="Beta-lactamase"/>
    <property type="match status" value="1"/>
</dbReference>
<protein>
    <submittedName>
        <fullName evidence="3">Beta-lactamase family protein</fullName>
    </submittedName>
</protein>
<feature type="domain" description="Beta-lactamase-related" evidence="2">
    <location>
        <begin position="38"/>
        <end position="344"/>
    </location>
</feature>
<reference evidence="3 4" key="1">
    <citation type="submission" date="2020-01" db="EMBL/GenBank/DDBJ databases">
        <authorList>
            <person name="Kim M.K."/>
        </authorList>
    </citation>
    <scope>NUCLEOTIDE SEQUENCE [LARGE SCALE GENOMIC DNA]</scope>
    <source>
        <strain evidence="3 4">172606-1</strain>
    </source>
</reference>
<dbReference type="Gene3D" id="3.40.710.10">
    <property type="entry name" value="DD-peptidase/beta-lactamase superfamily"/>
    <property type="match status" value="1"/>
</dbReference>
<name>A0A6C0GD18_9BACT</name>
<accession>A0A6C0GD18</accession>
<dbReference type="RefSeq" id="WP_162441793.1">
    <property type="nucleotide sequence ID" value="NZ_CP048222.1"/>
</dbReference>
<organism evidence="3 4">
    <name type="scientific">Rhodocytophaga rosea</name>
    <dbReference type="NCBI Taxonomy" id="2704465"/>
    <lineage>
        <taxon>Bacteria</taxon>
        <taxon>Pseudomonadati</taxon>
        <taxon>Bacteroidota</taxon>
        <taxon>Cytophagia</taxon>
        <taxon>Cytophagales</taxon>
        <taxon>Rhodocytophagaceae</taxon>
        <taxon>Rhodocytophaga</taxon>
    </lineage>
</organism>
<sequence>MKTILLPLLASNLILLFSAYGQSTIQSELDALMKHNFQPDQPGGMVLVWEKGKIRYQQGIGLENLDTKKAITPTTTFRMASVSKQFTAMAILILEKQNKLKLEDKLSRYFPQLKPEIGDKIILKHLLTHTSGIPDYESLMDQSWNRQILDEDIPLLLASQPKGYFTPGSQFRYSNTGFCLLALVVKQVSGKPYAQFLKQYIFEPLEMNHTFIYENKHPVPGRGMGYARTEPGQIIPSDQSLTSATKGDGCVYTCIADYLKWYQACRTNTLADLLGKLSEIGYLFPKGSGEGYGLGWFFKKKKQGGNYELTHSGSTCGFSHVVVQVPDEDLLIVYFSNLADNHAVFDTIYDTVRKYSSYKIQLDFKQMHLLTN</sequence>
<evidence type="ECO:0000259" key="2">
    <source>
        <dbReference type="Pfam" id="PF00144"/>
    </source>
</evidence>
<proteinExistence type="predicted"/>
<feature type="chain" id="PRO_5025366896" evidence="1">
    <location>
        <begin position="22"/>
        <end position="372"/>
    </location>
</feature>
<evidence type="ECO:0000256" key="1">
    <source>
        <dbReference type="SAM" id="SignalP"/>
    </source>
</evidence>
<dbReference type="InterPro" id="IPR050491">
    <property type="entry name" value="AmpC-like"/>
</dbReference>
<evidence type="ECO:0000313" key="3">
    <source>
        <dbReference type="EMBL" id="QHT65713.1"/>
    </source>
</evidence>
<dbReference type="KEGG" id="rhoz:GXP67_03045"/>
<gene>
    <name evidence="3" type="ORF">GXP67_03045</name>
</gene>
<dbReference type="AlphaFoldDB" id="A0A6C0GD18"/>
<keyword evidence="1" id="KW-0732">Signal</keyword>